<sequence>MKAGEDLFRYFMERHPSQSLRKPQATSLARATSFNKTNVDNFFKLLKSLLGKYKFEPQDIYNMDETGVTTVQTPDRVVARKGFKQVGRIT</sequence>
<protein>
    <submittedName>
        <fullName evidence="1">DDE</fullName>
    </submittedName>
</protein>
<accession>A0ABN7AJQ6</accession>
<evidence type="ECO:0000313" key="2">
    <source>
        <dbReference type="Proteomes" id="UP001307889"/>
    </source>
</evidence>
<dbReference type="Proteomes" id="UP001307889">
    <property type="component" value="Chromosome 2"/>
</dbReference>
<reference evidence="1 2" key="1">
    <citation type="submission" date="2023-09" db="EMBL/GenBank/DDBJ databases">
        <title>Nesidiocoris tenuis whole genome shotgun sequence.</title>
        <authorList>
            <person name="Shibata T."/>
            <person name="Shimoda M."/>
            <person name="Kobayashi T."/>
            <person name="Uehara T."/>
        </authorList>
    </citation>
    <scope>NUCLEOTIDE SEQUENCE [LARGE SCALE GENOMIC DNA]</scope>
    <source>
        <strain evidence="1 2">Japan</strain>
    </source>
</reference>
<organism evidence="1 2">
    <name type="scientific">Nesidiocoris tenuis</name>
    <dbReference type="NCBI Taxonomy" id="355587"/>
    <lineage>
        <taxon>Eukaryota</taxon>
        <taxon>Metazoa</taxon>
        <taxon>Ecdysozoa</taxon>
        <taxon>Arthropoda</taxon>
        <taxon>Hexapoda</taxon>
        <taxon>Insecta</taxon>
        <taxon>Pterygota</taxon>
        <taxon>Neoptera</taxon>
        <taxon>Paraneoptera</taxon>
        <taxon>Hemiptera</taxon>
        <taxon>Heteroptera</taxon>
        <taxon>Panheteroptera</taxon>
        <taxon>Cimicomorpha</taxon>
        <taxon>Miridae</taxon>
        <taxon>Dicyphina</taxon>
        <taxon>Nesidiocoris</taxon>
    </lineage>
</organism>
<keyword evidence="2" id="KW-1185">Reference proteome</keyword>
<name>A0ABN7AJQ6_9HEMI</name>
<gene>
    <name evidence="1" type="ORF">NTJ_03919</name>
</gene>
<dbReference type="EMBL" id="AP028910">
    <property type="protein sequence ID" value="BES91111.1"/>
    <property type="molecule type" value="Genomic_DNA"/>
</dbReference>
<evidence type="ECO:0000313" key="1">
    <source>
        <dbReference type="EMBL" id="BES91111.1"/>
    </source>
</evidence>
<proteinExistence type="predicted"/>